<dbReference type="RefSeq" id="WP_209872596.1">
    <property type="nucleotide sequence ID" value="NZ_JAGGLV010000006.1"/>
</dbReference>
<evidence type="ECO:0000313" key="2">
    <source>
        <dbReference type="EMBL" id="MBP2112069.1"/>
    </source>
</evidence>
<keyword evidence="1" id="KW-1133">Transmembrane helix</keyword>
<accession>A0ABS4NPS0</accession>
<dbReference type="EMBL" id="JAGGLV010000006">
    <property type="protein sequence ID" value="MBP2112069.1"/>
    <property type="molecule type" value="Genomic_DNA"/>
</dbReference>
<feature type="transmembrane region" description="Helical" evidence="1">
    <location>
        <begin position="72"/>
        <end position="89"/>
    </location>
</feature>
<evidence type="ECO:0000256" key="1">
    <source>
        <dbReference type="SAM" id="Phobius"/>
    </source>
</evidence>
<proteinExistence type="predicted"/>
<name>A0ABS4NPS0_9BACL</name>
<sequence length="141" mass="16168">MSERMMIRIKGLAQVAVVGIIHLLIISFLNLKKGAWEEVGGLQIALTYCAPVFLLYATCVRSLKTKKIRYNLVWLLTSLLPSAAILFKIKEITGAEPSEPVFIEFHFEQGYLELMLLFPFVYSVIQLLLWVSIWFMILSKE</sequence>
<feature type="transmembrane region" description="Helical" evidence="1">
    <location>
        <begin position="116"/>
        <end position="138"/>
    </location>
</feature>
<feature type="transmembrane region" description="Helical" evidence="1">
    <location>
        <begin position="12"/>
        <end position="29"/>
    </location>
</feature>
<keyword evidence="3" id="KW-1185">Reference proteome</keyword>
<evidence type="ECO:0000313" key="3">
    <source>
        <dbReference type="Proteomes" id="UP000773462"/>
    </source>
</evidence>
<keyword evidence="1" id="KW-0472">Membrane</keyword>
<protein>
    <submittedName>
        <fullName evidence="2">Uncharacterized protein</fullName>
    </submittedName>
</protein>
<dbReference type="Proteomes" id="UP000773462">
    <property type="component" value="Unassembled WGS sequence"/>
</dbReference>
<organism evidence="2 3">
    <name type="scientific">Paenibacillus silagei</name>
    <dbReference type="NCBI Taxonomy" id="1670801"/>
    <lineage>
        <taxon>Bacteria</taxon>
        <taxon>Bacillati</taxon>
        <taxon>Bacillota</taxon>
        <taxon>Bacilli</taxon>
        <taxon>Bacillales</taxon>
        <taxon>Paenibacillaceae</taxon>
        <taxon>Paenibacillus</taxon>
    </lineage>
</organism>
<feature type="transmembrane region" description="Helical" evidence="1">
    <location>
        <begin position="41"/>
        <end position="60"/>
    </location>
</feature>
<reference evidence="2 3" key="1">
    <citation type="submission" date="2021-03" db="EMBL/GenBank/DDBJ databases">
        <title>Genomic Encyclopedia of Type Strains, Phase IV (KMG-IV): sequencing the most valuable type-strain genomes for metagenomic binning, comparative biology and taxonomic classification.</title>
        <authorList>
            <person name="Goeker M."/>
        </authorList>
    </citation>
    <scope>NUCLEOTIDE SEQUENCE [LARGE SCALE GENOMIC DNA]</scope>
    <source>
        <strain evidence="2 3">DSM 101953</strain>
    </source>
</reference>
<comment type="caution">
    <text evidence="2">The sequence shown here is derived from an EMBL/GenBank/DDBJ whole genome shotgun (WGS) entry which is preliminary data.</text>
</comment>
<gene>
    <name evidence="2" type="ORF">J2Z70_002223</name>
</gene>
<keyword evidence="1" id="KW-0812">Transmembrane</keyword>